<feature type="compositionally biased region" description="Low complexity" evidence="1">
    <location>
        <begin position="33"/>
        <end position="45"/>
    </location>
</feature>
<keyword evidence="5" id="KW-1185">Reference proteome</keyword>
<gene>
    <name evidence="4" type="ORF">WMO46_03340</name>
</gene>
<evidence type="ECO:0000313" key="5">
    <source>
        <dbReference type="Proteomes" id="UP001460202"/>
    </source>
</evidence>
<keyword evidence="2" id="KW-0732">Signal</keyword>
<feature type="signal peptide" evidence="2">
    <location>
        <begin position="1"/>
        <end position="19"/>
    </location>
</feature>
<evidence type="ECO:0000313" key="4">
    <source>
        <dbReference type="EMBL" id="MEQ2543985.1"/>
    </source>
</evidence>
<dbReference type="Proteomes" id="UP001460202">
    <property type="component" value="Unassembled WGS sequence"/>
</dbReference>
<evidence type="ECO:0000256" key="1">
    <source>
        <dbReference type="SAM" id="MobiDB-lite"/>
    </source>
</evidence>
<dbReference type="RefSeq" id="WP_349093786.1">
    <property type="nucleotide sequence ID" value="NZ_JBBMFL010000003.1"/>
</dbReference>
<dbReference type="PROSITE" id="PS51257">
    <property type="entry name" value="PROKAR_LIPOPROTEIN"/>
    <property type="match status" value="1"/>
</dbReference>
<feature type="domain" description="DUF5106" evidence="3">
    <location>
        <begin position="45"/>
        <end position="191"/>
    </location>
</feature>
<evidence type="ECO:0000256" key="2">
    <source>
        <dbReference type="SAM" id="SignalP"/>
    </source>
</evidence>
<feature type="region of interest" description="Disordered" evidence="1">
    <location>
        <begin position="30"/>
        <end position="60"/>
    </location>
</feature>
<comment type="caution">
    <text evidence="4">The sequence shown here is derived from an EMBL/GenBank/DDBJ whole genome shotgun (WGS) entry which is preliminary data.</text>
</comment>
<dbReference type="SUPFAM" id="SSF52833">
    <property type="entry name" value="Thioredoxin-like"/>
    <property type="match status" value="1"/>
</dbReference>
<dbReference type="InterPro" id="IPR036249">
    <property type="entry name" value="Thioredoxin-like_sf"/>
</dbReference>
<dbReference type="Pfam" id="PF17127">
    <property type="entry name" value="DUF5106"/>
    <property type="match status" value="1"/>
</dbReference>
<name>A0ABV1GUK4_9BACT</name>
<feature type="chain" id="PRO_5047182670" evidence="2">
    <location>
        <begin position="20"/>
        <end position="329"/>
    </location>
</feature>
<proteinExistence type="predicted"/>
<sequence>MTRADKLLLLLLCGACMLAGCPEIRTAERPETAECPETAEPAADTADSESADGTPGRRAFRLPDVPEALRDPADRADYLALHYWDCFDFADTVLLSCPEITEQAFVDFLSVLPHAREAAAAVDTLYSRAAVRSETLYCFIGLGDKYLYEPNSPMCDEELYILVLRALTANPRIGEADKLRPRRLLETVSKNRPGDKAADFEFLGRDGVKRRMSHLKAEYTLLCFYDPSCDECGRVKGRLAASPAVCGMVGEGRLAVLSVNVAGDSGAWRDAAVPEGWTDGCDVGERLVRGAVYDLKAMPTLYLLDREKRVLLKDTSVGRLEAKLAGADF</sequence>
<dbReference type="EMBL" id="JBBMFL010000003">
    <property type="protein sequence ID" value="MEQ2543985.1"/>
    <property type="molecule type" value="Genomic_DNA"/>
</dbReference>
<protein>
    <submittedName>
        <fullName evidence="4">DUF5106 domain-containing protein</fullName>
    </submittedName>
</protein>
<accession>A0ABV1GUK4</accession>
<dbReference type="Gene3D" id="3.40.30.10">
    <property type="entry name" value="Glutaredoxin"/>
    <property type="match status" value="1"/>
</dbReference>
<evidence type="ECO:0000259" key="3">
    <source>
        <dbReference type="Pfam" id="PF17127"/>
    </source>
</evidence>
<dbReference type="InterPro" id="IPR033395">
    <property type="entry name" value="DUF5106"/>
</dbReference>
<reference evidence="4 5" key="1">
    <citation type="submission" date="2024-03" db="EMBL/GenBank/DDBJ databases">
        <title>Human intestinal bacterial collection.</title>
        <authorList>
            <person name="Pauvert C."/>
            <person name="Hitch T.C.A."/>
            <person name="Clavel T."/>
        </authorList>
    </citation>
    <scope>NUCLEOTIDE SEQUENCE [LARGE SCALE GENOMIC DNA]</scope>
    <source>
        <strain evidence="4 5">CLA-KB-H122</strain>
    </source>
</reference>
<organism evidence="4 5">
    <name type="scientific">Alistipes intestinihominis</name>
    <dbReference type="NCBI Taxonomy" id="3133172"/>
    <lineage>
        <taxon>Bacteria</taxon>
        <taxon>Pseudomonadati</taxon>
        <taxon>Bacteroidota</taxon>
        <taxon>Bacteroidia</taxon>
        <taxon>Bacteroidales</taxon>
        <taxon>Rikenellaceae</taxon>
        <taxon>Alistipes</taxon>
    </lineage>
</organism>